<dbReference type="EMBL" id="EF620496">
    <property type="protein sequence ID" value="ABU49163.1"/>
    <property type="molecule type" value="Genomic_DNA"/>
</dbReference>
<dbReference type="Pfam" id="PF00142">
    <property type="entry name" value="Fer4_NifH"/>
    <property type="match status" value="1"/>
</dbReference>
<dbReference type="InterPro" id="IPR027417">
    <property type="entry name" value="P-loop_NTPase"/>
</dbReference>
<dbReference type="AlphaFoldDB" id="A7U462"/>
<sequence>KKDDSSRIMHCNDHHTHHEKHLWKTRASENINMEDVIKKGFVDIQCVESGGPEPGVGCAGRGVYHRHQLHGRKRRLQRLTWTSCSSTYWATSCAAASPCRPRQQGPGIY</sequence>
<evidence type="ECO:0000256" key="3">
    <source>
        <dbReference type="ARBA" id="ARBA00022723"/>
    </source>
</evidence>
<evidence type="ECO:0000256" key="1">
    <source>
        <dbReference type="ARBA" id="ARBA00001966"/>
    </source>
</evidence>
<feature type="non-terminal residue" evidence="8">
    <location>
        <position position="1"/>
    </location>
</feature>
<keyword evidence="6" id="KW-0408">Iron</keyword>
<keyword evidence="7" id="KW-0411">Iron-sulfur</keyword>
<dbReference type="InterPro" id="IPR000392">
    <property type="entry name" value="NifH/frxC"/>
</dbReference>
<evidence type="ECO:0000256" key="7">
    <source>
        <dbReference type="ARBA" id="ARBA00023014"/>
    </source>
</evidence>
<dbReference type="Gene3D" id="3.40.50.300">
    <property type="entry name" value="P-loop containing nucleotide triphosphate hydrolases"/>
    <property type="match status" value="1"/>
</dbReference>
<reference evidence="8" key="1">
    <citation type="submission" date="2007-05" db="EMBL/GenBank/DDBJ databases">
        <title>Molecular identification of soil diazotrophs of agricultural interest.</title>
        <authorList>
            <person name="Castaldini M."/>
            <person name="Landi S."/>
            <person name="Fabiani A."/>
        </authorList>
    </citation>
    <scope>NUCLEOTIDE SEQUENCE</scope>
    <source>
        <strain evidence="8">ISSDS-428</strain>
    </source>
</reference>
<feature type="non-terminal residue" evidence="8">
    <location>
        <position position="109"/>
    </location>
</feature>
<evidence type="ECO:0000256" key="4">
    <source>
        <dbReference type="ARBA" id="ARBA00022741"/>
    </source>
</evidence>
<proteinExistence type="inferred from homology"/>
<dbReference type="GO" id="GO:0016491">
    <property type="term" value="F:oxidoreductase activity"/>
    <property type="evidence" value="ECO:0007669"/>
    <property type="project" value="InterPro"/>
</dbReference>
<keyword evidence="4" id="KW-0547">Nucleotide-binding</keyword>
<protein>
    <submittedName>
        <fullName evidence="8">NifH</fullName>
    </submittedName>
</protein>
<evidence type="ECO:0000256" key="5">
    <source>
        <dbReference type="ARBA" id="ARBA00022840"/>
    </source>
</evidence>
<name>A7U462_AZOVI</name>
<evidence type="ECO:0000313" key="8">
    <source>
        <dbReference type="EMBL" id="ABU49163.1"/>
    </source>
</evidence>
<accession>A7U462</accession>
<evidence type="ECO:0000256" key="6">
    <source>
        <dbReference type="ARBA" id="ARBA00023004"/>
    </source>
</evidence>
<dbReference type="GO" id="GO:0005524">
    <property type="term" value="F:ATP binding"/>
    <property type="evidence" value="ECO:0007669"/>
    <property type="project" value="UniProtKB-KW"/>
</dbReference>
<comment type="cofactor">
    <cofactor evidence="1">
        <name>[4Fe-4S] cluster</name>
        <dbReference type="ChEBI" id="CHEBI:49883"/>
    </cofactor>
</comment>
<dbReference type="GO" id="GO:0046872">
    <property type="term" value="F:metal ion binding"/>
    <property type="evidence" value="ECO:0007669"/>
    <property type="project" value="UniProtKB-KW"/>
</dbReference>
<dbReference type="PROSITE" id="PS00746">
    <property type="entry name" value="NIFH_FRXC_1"/>
    <property type="match status" value="1"/>
</dbReference>
<dbReference type="InterPro" id="IPR030655">
    <property type="entry name" value="NifH/chlL_CS"/>
</dbReference>
<organism evidence="8">
    <name type="scientific">Azotobacter vinelandii</name>
    <dbReference type="NCBI Taxonomy" id="354"/>
    <lineage>
        <taxon>Bacteria</taxon>
        <taxon>Pseudomonadati</taxon>
        <taxon>Pseudomonadota</taxon>
        <taxon>Gammaproteobacteria</taxon>
        <taxon>Pseudomonadales</taxon>
        <taxon>Pseudomonadaceae</taxon>
        <taxon>Azotobacter</taxon>
    </lineage>
</organism>
<dbReference type="PANTHER" id="PTHR42864">
    <property type="entry name" value="LIGHT-INDEPENDENT PROTOCHLOROPHYLLIDE REDUCTASE IRON-SULFUR ATP-BINDING PROTEIN"/>
    <property type="match status" value="1"/>
</dbReference>
<dbReference type="GO" id="GO:0051536">
    <property type="term" value="F:iron-sulfur cluster binding"/>
    <property type="evidence" value="ECO:0007669"/>
    <property type="project" value="UniProtKB-KW"/>
</dbReference>
<dbReference type="PANTHER" id="PTHR42864:SF2">
    <property type="entry name" value="LIGHT-INDEPENDENT PROTOCHLOROPHYLLIDE REDUCTASE IRON-SULFUR ATP-BINDING PROTEIN"/>
    <property type="match status" value="1"/>
</dbReference>
<keyword evidence="5" id="KW-0067">ATP-binding</keyword>
<comment type="similarity">
    <text evidence="2">Belongs to the NifH/BchL/ChlL family.</text>
</comment>
<keyword evidence="3" id="KW-0479">Metal-binding</keyword>
<evidence type="ECO:0000256" key="2">
    <source>
        <dbReference type="ARBA" id="ARBA00005504"/>
    </source>
</evidence>